<reference evidence="2" key="1">
    <citation type="submission" date="2019-08" db="EMBL/GenBank/DDBJ databases">
        <authorList>
            <person name="Kucharzyk K."/>
            <person name="Murdoch R.W."/>
            <person name="Higgins S."/>
            <person name="Loffler F."/>
        </authorList>
    </citation>
    <scope>NUCLEOTIDE SEQUENCE</scope>
</reference>
<evidence type="ECO:0000313" key="2">
    <source>
        <dbReference type="EMBL" id="MPN13078.1"/>
    </source>
</evidence>
<protein>
    <submittedName>
        <fullName evidence="2">Uncharacterized protein</fullName>
    </submittedName>
</protein>
<comment type="caution">
    <text evidence="2">The sequence shown here is derived from an EMBL/GenBank/DDBJ whole genome shotgun (WGS) entry which is preliminary data.</text>
</comment>
<evidence type="ECO:0000256" key="1">
    <source>
        <dbReference type="SAM" id="MobiDB-lite"/>
    </source>
</evidence>
<dbReference type="AlphaFoldDB" id="A0A645FFA2"/>
<gene>
    <name evidence="2" type="ORF">SDC9_160398</name>
</gene>
<sequence length="84" mass="9556">MRHYRRTDRGDTVGEVRQVFSHKVHRGGAGRREFQTGAAGIQFLRHFERHHLGSQRGFAYSGKAQQLERPHDLAGFQSGELADP</sequence>
<feature type="region of interest" description="Disordered" evidence="1">
    <location>
        <begin position="61"/>
        <end position="84"/>
    </location>
</feature>
<organism evidence="2">
    <name type="scientific">bioreactor metagenome</name>
    <dbReference type="NCBI Taxonomy" id="1076179"/>
    <lineage>
        <taxon>unclassified sequences</taxon>
        <taxon>metagenomes</taxon>
        <taxon>ecological metagenomes</taxon>
    </lineage>
</organism>
<dbReference type="EMBL" id="VSSQ01059531">
    <property type="protein sequence ID" value="MPN13078.1"/>
    <property type="molecule type" value="Genomic_DNA"/>
</dbReference>
<accession>A0A645FFA2</accession>
<name>A0A645FFA2_9ZZZZ</name>
<proteinExistence type="predicted"/>